<proteinExistence type="predicted"/>
<feature type="coiled-coil region" evidence="1">
    <location>
        <begin position="266"/>
        <end position="303"/>
    </location>
</feature>
<sequence>MSTAKISKAYTSKRRHDREENKWSKKKEGDDDESRDSKNAKFEEITDVESMDDQCSESVQDPNETSEQSNEQIETEGEHEDKDPATVENAVVIPESQQVYKVFKGDVPFVGMIFESETESYDYYNAYARSMGFSIRKSKMVTRRDKTITRRILCCSKEGFRCKHPRGDPMKPRPVTRTGCKAKFGIHLQNGIYVVNEFEEEHNHPLARPTEAHMLRSQKKNLDTQAFNIEDILSYIREEAGAPQDLNLAEGDNCNNYLQRWCCEILKKSQEDKKKIKDLSAELQRERRQSAAYREQLDAVLKEMDDHTNHISKQVESVVNNIKHLEARGSKGVFKYA</sequence>
<evidence type="ECO:0000256" key="1">
    <source>
        <dbReference type="SAM" id="Coils"/>
    </source>
</evidence>
<keyword evidence="5" id="KW-1185">Reference proteome</keyword>
<evidence type="ECO:0000259" key="3">
    <source>
        <dbReference type="Pfam" id="PF03101"/>
    </source>
</evidence>
<keyword evidence="1" id="KW-0175">Coiled coil</keyword>
<dbReference type="PANTHER" id="PTHR46328">
    <property type="entry name" value="FAR-RED IMPAIRED RESPONSIVE (FAR1) FAMILY PROTEIN-RELATED"/>
    <property type="match status" value="1"/>
</dbReference>
<dbReference type="Proteomes" id="UP000541444">
    <property type="component" value="Unassembled WGS sequence"/>
</dbReference>
<name>A0A7J7KUF2_9MAGN</name>
<evidence type="ECO:0000313" key="5">
    <source>
        <dbReference type="Proteomes" id="UP000541444"/>
    </source>
</evidence>
<evidence type="ECO:0000256" key="2">
    <source>
        <dbReference type="SAM" id="MobiDB-lite"/>
    </source>
</evidence>
<gene>
    <name evidence="4" type="ORF">GIB67_040749</name>
</gene>
<feature type="region of interest" description="Disordered" evidence="2">
    <location>
        <begin position="1"/>
        <end position="85"/>
    </location>
</feature>
<dbReference type="OrthoDB" id="1894539at2759"/>
<feature type="compositionally biased region" description="Acidic residues" evidence="2">
    <location>
        <begin position="45"/>
        <end position="55"/>
    </location>
</feature>
<dbReference type="Pfam" id="PF03101">
    <property type="entry name" value="FAR1"/>
    <property type="match status" value="1"/>
</dbReference>
<reference evidence="4 5" key="1">
    <citation type="journal article" date="2020" name="IScience">
        <title>Genome Sequencing of the Endangered Kingdonia uniflora (Circaeasteraceae, Ranunculales) Reveals Potential Mechanisms of Evolutionary Specialization.</title>
        <authorList>
            <person name="Sun Y."/>
            <person name="Deng T."/>
            <person name="Zhang A."/>
            <person name="Moore M.J."/>
            <person name="Landis J.B."/>
            <person name="Lin N."/>
            <person name="Zhang H."/>
            <person name="Zhang X."/>
            <person name="Huang J."/>
            <person name="Zhang X."/>
            <person name="Sun H."/>
            <person name="Wang H."/>
        </authorList>
    </citation>
    <scope>NUCLEOTIDE SEQUENCE [LARGE SCALE GENOMIC DNA]</scope>
    <source>
        <strain evidence="4">TB1705</strain>
        <tissue evidence="4">Leaf</tissue>
    </source>
</reference>
<comment type="caution">
    <text evidence="4">The sequence shown here is derived from an EMBL/GenBank/DDBJ whole genome shotgun (WGS) entry which is preliminary data.</text>
</comment>
<evidence type="ECO:0000313" key="4">
    <source>
        <dbReference type="EMBL" id="KAF6133985.1"/>
    </source>
</evidence>
<dbReference type="AlphaFoldDB" id="A0A7J7KUF2"/>
<feature type="compositionally biased region" description="Polar residues" evidence="2">
    <location>
        <begin position="56"/>
        <end position="72"/>
    </location>
</feature>
<accession>A0A7J7KUF2</accession>
<feature type="domain" description="FAR1" evidence="3">
    <location>
        <begin position="122"/>
        <end position="207"/>
    </location>
</feature>
<feature type="compositionally biased region" description="Basic and acidic residues" evidence="2">
    <location>
        <begin position="17"/>
        <end position="44"/>
    </location>
</feature>
<organism evidence="4 5">
    <name type="scientific">Kingdonia uniflora</name>
    <dbReference type="NCBI Taxonomy" id="39325"/>
    <lineage>
        <taxon>Eukaryota</taxon>
        <taxon>Viridiplantae</taxon>
        <taxon>Streptophyta</taxon>
        <taxon>Embryophyta</taxon>
        <taxon>Tracheophyta</taxon>
        <taxon>Spermatophyta</taxon>
        <taxon>Magnoliopsida</taxon>
        <taxon>Ranunculales</taxon>
        <taxon>Circaeasteraceae</taxon>
        <taxon>Kingdonia</taxon>
    </lineage>
</organism>
<dbReference type="EMBL" id="JACGCM010002894">
    <property type="protein sequence ID" value="KAF6133985.1"/>
    <property type="molecule type" value="Genomic_DNA"/>
</dbReference>
<dbReference type="InterPro" id="IPR004330">
    <property type="entry name" value="FAR1_DNA_bnd_dom"/>
</dbReference>
<protein>
    <recommendedName>
        <fullName evidence="3">FAR1 domain-containing protein</fullName>
    </recommendedName>
</protein>